<name>A0A5K1ARL1_9MAGN</name>
<organism evidence="5">
    <name type="scientific">Nymphaea colorata</name>
    <name type="common">pocket water lily</name>
    <dbReference type="NCBI Taxonomy" id="210225"/>
    <lineage>
        <taxon>Eukaryota</taxon>
        <taxon>Viridiplantae</taxon>
        <taxon>Streptophyta</taxon>
        <taxon>Embryophyta</taxon>
        <taxon>Tracheophyta</taxon>
        <taxon>Spermatophyta</taxon>
        <taxon>Magnoliopsida</taxon>
        <taxon>Nymphaeales</taxon>
        <taxon>Nymphaeaceae</taxon>
        <taxon>Nymphaea</taxon>
    </lineage>
</organism>
<dbReference type="PANTHER" id="PTHR45648:SF8">
    <property type="entry name" value="ZINC FINGER PROTEIN"/>
    <property type="match status" value="1"/>
</dbReference>
<proteinExistence type="inferred from homology"/>
<evidence type="ECO:0000256" key="3">
    <source>
        <dbReference type="ARBA" id="ARBA00022963"/>
    </source>
</evidence>
<feature type="compositionally biased region" description="Low complexity" evidence="4">
    <location>
        <begin position="181"/>
        <end position="220"/>
    </location>
</feature>
<dbReference type="EMBL" id="LR721780">
    <property type="protein sequence ID" value="VVW04639.1"/>
    <property type="molecule type" value="Genomic_DNA"/>
</dbReference>
<comment type="similarity">
    <text evidence="1">Belongs to the 'GDSL' lipolytic enzyme family.</text>
</comment>
<dbReference type="InterPro" id="IPR001087">
    <property type="entry name" value="GDSL"/>
</dbReference>
<dbReference type="InterPro" id="IPR051058">
    <property type="entry name" value="GDSL_Est/Lipase"/>
</dbReference>
<reference evidence="5" key="1">
    <citation type="submission" date="2019-09" db="EMBL/GenBank/DDBJ databases">
        <authorList>
            <person name="Zhang L."/>
        </authorList>
    </citation>
    <scope>NUCLEOTIDE SEQUENCE</scope>
</reference>
<protein>
    <recommendedName>
        <fullName evidence="6">GDSL esterase/lipase</fullName>
    </recommendedName>
</protein>
<sequence length="232" mass="24916">MLHKLGARKLIFFGLGPMGCIPLERVMNTNYTCQDSVNKLAMSFNDNTKQLMQDLSAQLPNATFQFGDAYNEFADLIANPLKHGRFLPNYCLIDSLFPEPQKLIRNFSCVLTGFSNADSPCCRLGRIRPSLTCTPASSLCKERSKYVFWDEYHPTEAANQVIANAIIKKLSFRPLNAPPSAAAAPSNNTASSPATTSVAPAGAPSSPTALSPASSTTTVPFIATPPAPTPSS</sequence>
<evidence type="ECO:0000256" key="2">
    <source>
        <dbReference type="ARBA" id="ARBA00022801"/>
    </source>
</evidence>
<dbReference type="Pfam" id="PF00657">
    <property type="entry name" value="Lipase_GDSL"/>
    <property type="match status" value="1"/>
</dbReference>
<dbReference type="GO" id="GO:0016042">
    <property type="term" value="P:lipid catabolic process"/>
    <property type="evidence" value="ECO:0007669"/>
    <property type="project" value="UniProtKB-KW"/>
</dbReference>
<gene>
    <name evidence="5" type="ORF">NYM_LOCUS12360</name>
</gene>
<accession>A0A5K1ARL1</accession>
<dbReference type="PANTHER" id="PTHR45648">
    <property type="entry name" value="GDSL LIPASE/ACYLHYDROLASE FAMILY PROTEIN (AFU_ORTHOLOGUE AFUA_4G14700)"/>
    <property type="match status" value="1"/>
</dbReference>
<keyword evidence="3" id="KW-0442">Lipid degradation</keyword>
<dbReference type="Gene3D" id="3.40.50.1110">
    <property type="entry name" value="SGNH hydrolase"/>
    <property type="match status" value="1"/>
</dbReference>
<dbReference type="InterPro" id="IPR036514">
    <property type="entry name" value="SGNH_hydro_sf"/>
</dbReference>
<dbReference type="GO" id="GO:0016788">
    <property type="term" value="F:hydrolase activity, acting on ester bonds"/>
    <property type="evidence" value="ECO:0007669"/>
    <property type="project" value="InterPro"/>
</dbReference>
<evidence type="ECO:0000256" key="1">
    <source>
        <dbReference type="ARBA" id="ARBA00008668"/>
    </source>
</evidence>
<evidence type="ECO:0000313" key="5">
    <source>
        <dbReference type="EMBL" id="VVW04639.1"/>
    </source>
</evidence>
<dbReference type="AlphaFoldDB" id="A0A5K1ARL1"/>
<keyword evidence="3" id="KW-0443">Lipid metabolism</keyword>
<feature type="region of interest" description="Disordered" evidence="4">
    <location>
        <begin position="181"/>
        <end position="232"/>
    </location>
</feature>
<evidence type="ECO:0000256" key="4">
    <source>
        <dbReference type="SAM" id="MobiDB-lite"/>
    </source>
</evidence>
<feature type="compositionally biased region" description="Pro residues" evidence="4">
    <location>
        <begin position="223"/>
        <end position="232"/>
    </location>
</feature>
<evidence type="ECO:0008006" key="6">
    <source>
        <dbReference type="Google" id="ProtNLM"/>
    </source>
</evidence>
<keyword evidence="2" id="KW-0378">Hydrolase</keyword>